<dbReference type="EC" id="2.7.7.7" evidence="3"/>
<evidence type="ECO:0000313" key="4">
    <source>
        <dbReference type="Proteomes" id="UP000250780"/>
    </source>
</evidence>
<evidence type="ECO:0000259" key="2">
    <source>
        <dbReference type="Pfam" id="PF12168"/>
    </source>
</evidence>
<organism evidence="3 4">
    <name type="scientific">Escherichia coli</name>
    <dbReference type="NCBI Taxonomy" id="562"/>
    <lineage>
        <taxon>Bacteria</taxon>
        <taxon>Pseudomonadati</taxon>
        <taxon>Pseudomonadota</taxon>
        <taxon>Gammaproteobacteria</taxon>
        <taxon>Enterobacterales</taxon>
        <taxon>Enterobacteriaceae</taxon>
        <taxon>Escherichia</taxon>
    </lineage>
</organism>
<dbReference type="AlphaFoldDB" id="A0A2X1N348"/>
<keyword evidence="3" id="KW-0808">Transferase</keyword>
<accession>A0A2X1N348</accession>
<dbReference type="Pfam" id="PF12168">
    <property type="entry name" value="DNA_pol3_tau_4"/>
    <property type="match status" value="1"/>
</dbReference>
<gene>
    <name evidence="3" type="primary">dnaX_3</name>
    <name evidence="3" type="ORF">NCTC9073_02892</name>
</gene>
<feature type="compositionally biased region" description="Gly residues" evidence="1">
    <location>
        <begin position="47"/>
        <end position="57"/>
    </location>
</feature>
<sequence>MPSALEKAPAKKEAYRWKATTPVMQQKEVVATPKALKKALEHEKNAGTGGEASGRSH</sequence>
<reference evidence="3 4" key="1">
    <citation type="submission" date="2018-06" db="EMBL/GenBank/DDBJ databases">
        <authorList>
            <consortium name="Pathogen Informatics"/>
            <person name="Doyle S."/>
        </authorList>
    </citation>
    <scope>NUCLEOTIDE SEQUENCE [LARGE SCALE GENOMIC DNA]</scope>
    <source>
        <strain evidence="3 4">NCTC9073</strain>
    </source>
</reference>
<proteinExistence type="predicted"/>
<feature type="region of interest" description="Disordered" evidence="1">
    <location>
        <begin position="34"/>
        <end position="57"/>
    </location>
</feature>
<evidence type="ECO:0000313" key="3">
    <source>
        <dbReference type="EMBL" id="SPX11552.1"/>
    </source>
</evidence>
<evidence type="ECO:0000256" key="1">
    <source>
        <dbReference type="SAM" id="MobiDB-lite"/>
    </source>
</evidence>
<name>A0A2X1N348_ECOLX</name>
<dbReference type="EMBL" id="UASD01000008">
    <property type="protein sequence ID" value="SPX11552.1"/>
    <property type="molecule type" value="Genomic_DNA"/>
</dbReference>
<dbReference type="Proteomes" id="UP000250780">
    <property type="component" value="Unassembled WGS sequence"/>
</dbReference>
<keyword evidence="3" id="KW-0548">Nucleotidyltransferase</keyword>
<protein>
    <submittedName>
        <fullName evidence="3">DNA polymerase III subunits gamma and tau</fullName>
        <ecNumber evidence="3">2.7.7.7</ecNumber>
    </submittedName>
</protein>
<dbReference type="InterPro" id="IPR022001">
    <property type="entry name" value="DNA_pol3_tau_IV"/>
</dbReference>
<dbReference type="GO" id="GO:0003887">
    <property type="term" value="F:DNA-directed DNA polymerase activity"/>
    <property type="evidence" value="ECO:0007669"/>
    <property type="project" value="UniProtKB-EC"/>
</dbReference>
<feature type="domain" description="DNA polymerase III subunit tau DnaB-binding" evidence="2">
    <location>
        <begin position="6"/>
        <end position="37"/>
    </location>
</feature>